<dbReference type="EMBL" id="BMUE01000004">
    <property type="protein sequence ID" value="GGW47320.1"/>
    <property type="molecule type" value="Genomic_DNA"/>
</dbReference>
<evidence type="ECO:0000313" key="1">
    <source>
        <dbReference type="EMBL" id="GGW47320.1"/>
    </source>
</evidence>
<reference evidence="1" key="2">
    <citation type="submission" date="2020-09" db="EMBL/GenBank/DDBJ databases">
        <authorList>
            <person name="Sun Q."/>
            <person name="Ohkuma M."/>
        </authorList>
    </citation>
    <scope>NUCLEOTIDE SEQUENCE</scope>
    <source>
        <strain evidence="1">JCM 4490</strain>
    </source>
</reference>
<accession>A0A918J6K7</accession>
<proteinExistence type="predicted"/>
<dbReference type="AlphaFoldDB" id="A0A918J6K7"/>
<name>A0A918J6K7_9ACTN</name>
<comment type="caution">
    <text evidence="1">The sequence shown here is derived from an EMBL/GenBank/DDBJ whole genome shotgun (WGS) entry which is preliminary data.</text>
</comment>
<evidence type="ECO:0000313" key="2">
    <source>
        <dbReference type="Proteomes" id="UP000620224"/>
    </source>
</evidence>
<gene>
    <name evidence="1" type="ORF">GCM10010503_25180</name>
</gene>
<organism evidence="1 2">
    <name type="scientific">Streptomyces lucensis JCM 4490</name>
    <dbReference type="NCBI Taxonomy" id="1306176"/>
    <lineage>
        <taxon>Bacteria</taxon>
        <taxon>Bacillati</taxon>
        <taxon>Actinomycetota</taxon>
        <taxon>Actinomycetes</taxon>
        <taxon>Kitasatosporales</taxon>
        <taxon>Streptomycetaceae</taxon>
        <taxon>Streptomyces</taxon>
    </lineage>
</organism>
<reference evidence="1" key="1">
    <citation type="journal article" date="2014" name="Int. J. Syst. Evol. Microbiol.">
        <title>Complete genome sequence of Corynebacterium casei LMG S-19264T (=DSM 44701T), isolated from a smear-ripened cheese.</title>
        <authorList>
            <consortium name="US DOE Joint Genome Institute (JGI-PGF)"/>
            <person name="Walter F."/>
            <person name="Albersmeier A."/>
            <person name="Kalinowski J."/>
            <person name="Ruckert C."/>
        </authorList>
    </citation>
    <scope>NUCLEOTIDE SEQUENCE</scope>
    <source>
        <strain evidence="1">JCM 4490</strain>
    </source>
</reference>
<keyword evidence="2" id="KW-1185">Reference proteome</keyword>
<protein>
    <submittedName>
        <fullName evidence="1">Uncharacterized protein</fullName>
    </submittedName>
</protein>
<dbReference type="Proteomes" id="UP000620224">
    <property type="component" value="Unassembled WGS sequence"/>
</dbReference>
<sequence length="66" mass="7648">MRTTVFVPASVPWLAQGTRVEVFKSVLGRQAEIQPWPRRSKEIRRVKEVSEWPLPVTRVAQDSGFR</sequence>